<keyword evidence="3" id="KW-0677">Repeat</keyword>
<dbReference type="SUPFAM" id="SSF54631">
    <property type="entry name" value="CBS-domain pair"/>
    <property type="match status" value="1"/>
</dbReference>
<dbReference type="CDD" id="cd04590">
    <property type="entry name" value="CBS_pair_CorC_HlyC_assoc"/>
    <property type="match status" value="1"/>
</dbReference>
<sequence length="559" mass="62848">MREYEFPCCERDFWGYLIVCLVLVSLAGIASGLALGLLSFSQVDLEVLIKAGLPKDRKHAERIQPFVKNGHFVLCTLLLGKSLAMEALPIFMDAIIPAWFTILMSAPLVTVFAEILPQAVCSRYGLALGAKMAPFVQLLLLIFFPITYPASKVLDWVLGKEHSVLLRRSELKTFVDLHANEAGKGGELSHHETSIITGAMDLTQKTAKDAMTPISETFALDINSKLDMHTMTQIMSKGHSRIPIHSGHPRNIIGLILVKNMIFCRPEDETPVKNLIIRKIPRVYERWPLYEILNQFQKGHSHMAVVLKSNKDTESTTPHAVGAPTFLNIFTHKRSNPAQVAGESDSSFVLEISPRSCVLESSLNSSDAEFHSPTLKNVMELDSEEPQESSQWEQENGYFSQEQIESPPDVTDEEVIGIITMEDVMEQLLQGDILDETDEYVHVQKKINLLQSLRSQSISSRRASGSGHHINRIQSNSNTFDSEKISYSTYKEMKAVYLTLLRNSSFNTRESCLKQEQIDRTFGKLPLPNTFIQIKELKTNDKSKIEFQETSVINKPLTV</sequence>
<comment type="subcellular location">
    <subcellularLocation>
        <location evidence="1">Membrane</location>
        <topology evidence="1">Multi-pass membrane protein</topology>
    </subcellularLocation>
</comment>
<dbReference type="EMBL" id="QJKJ01003812">
    <property type="protein sequence ID" value="RDX96813.1"/>
    <property type="molecule type" value="Genomic_DNA"/>
</dbReference>
<dbReference type="STRING" id="157652.A0A371H2C7"/>
<feature type="domain" description="CNNM transmembrane" evidence="11">
    <location>
        <begin position="9"/>
        <end position="192"/>
    </location>
</feature>
<feature type="transmembrane region" description="Helical" evidence="10">
    <location>
        <begin position="128"/>
        <end position="148"/>
    </location>
</feature>
<evidence type="ECO:0000313" key="12">
    <source>
        <dbReference type="EMBL" id="RDX96813.1"/>
    </source>
</evidence>
<protein>
    <submittedName>
        <fullName evidence="12">DUF21 domain-containing protein</fullName>
    </submittedName>
</protein>
<dbReference type="FunFam" id="3.10.580.10:FF:000015">
    <property type="entry name" value="DUF21 domain-containing protein"/>
    <property type="match status" value="1"/>
</dbReference>
<keyword evidence="6 8" id="KW-0472">Membrane</keyword>
<evidence type="ECO:0000256" key="7">
    <source>
        <dbReference type="ARBA" id="ARBA00023180"/>
    </source>
</evidence>
<dbReference type="InterPro" id="IPR044751">
    <property type="entry name" value="Ion_transp-like_CBS"/>
</dbReference>
<evidence type="ECO:0000313" key="13">
    <source>
        <dbReference type="Proteomes" id="UP000257109"/>
    </source>
</evidence>
<evidence type="ECO:0000256" key="8">
    <source>
        <dbReference type="PROSITE-ProRule" id="PRU01193"/>
    </source>
</evidence>
<dbReference type="InterPro" id="IPR002550">
    <property type="entry name" value="CNNM"/>
</dbReference>
<evidence type="ECO:0000259" key="11">
    <source>
        <dbReference type="PROSITE" id="PS51846"/>
    </source>
</evidence>
<evidence type="ECO:0000256" key="4">
    <source>
        <dbReference type="ARBA" id="ARBA00022989"/>
    </source>
</evidence>
<evidence type="ECO:0000256" key="10">
    <source>
        <dbReference type="SAM" id="Phobius"/>
    </source>
</evidence>
<keyword evidence="7" id="KW-0325">Glycoprotein</keyword>
<comment type="caution">
    <text evidence="12">The sequence shown here is derived from an EMBL/GenBank/DDBJ whole genome shotgun (WGS) entry which is preliminary data.</text>
</comment>
<evidence type="ECO:0000256" key="9">
    <source>
        <dbReference type="SAM" id="MobiDB-lite"/>
    </source>
</evidence>
<dbReference type="GO" id="GO:0010960">
    <property type="term" value="P:magnesium ion homeostasis"/>
    <property type="evidence" value="ECO:0007669"/>
    <property type="project" value="InterPro"/>
</dbReference>
<dbReference type="PANTHER" id="PTHR12064">
    <property type="entry name" value="METAL TRANSPORTER CNNM"/>
    <property type="match status" value="1"/>
</dbReference>
<dbReference type="PANTHER" id="PTHR12064:SF99">
    <property type="entry name" value="DUF21 DOMAIN PLANT PROTEIN"/>
    <property type="match status" value="1"/>
</dbReference>
<feature type="non-terminal residue" evidence="12">
    <location>
        <position position="1"/>
    </location>
</feature>
<dbReference type="Pfam" id="PF01595">
    <property type="entry name" value="CNNM"/>
    <property type="match status" value="1"/>
</dbReference>
<evidence type="ECO:0000256" key="3">
    <source>
        <dbReference type="ARBA" id="ARBA00022737"/>
    </source>
</evidence>
<evidence type="ECO:0000256" key="6">
    <source>
        <dbReference type="ARBA" id="ARBA00023136"/>
    </source>
</evidence>
<evidence type="ECO:0000256" key="5">
    <source>
        <dbReference type="ARBA" id="ARBA00023122"/>
    </source>
</evidence>
<evidence type="ECO:0000256" key="2">
    <source>
        <dbReference type="ARBA" id="ARBA00022692"/>
    </source>
</evidence>
<dbReference type="GO" id="GO:0016020">
    <property type="term" value="C:membrane"/>
    <property type="evidence" value="ECO:0007669"/>
    <property type="project" value="UniProtKB-SubCell"/>
</dbReference>
<dbReference type="InterPro" id="IPR046342">
    <property type="entry name" value="CBS_dom_sf"/>
</dbReference>
<dbReference type="Gene3D" id="3.10.580.10">
    <property type="entry name" value="CBS-domain"/>
    <property type="match status" value="1"/>
</dbReference>
<dbReference type="Proteomes" id="UP000257109">
    <property type="component" value="Unassembled WGS sequence"/>
</dbReference>
<feature type="region of interest" description="Disordered" evidence="9">
    <location>
        <begin position="381"/>
        <end position="409"/>
    </location>
</feature>
<feature type="transmembrane region" description="Helical" evidence="10">
    <location>
        <begin position="98"/>
        <end position="116"/>
    </location>
</feature>
<evidence type="ECO:0000256" key="1">
    <source>
        <dbReference type="ARBA" id="ARBA00004141"/>
    </source>
</evidence>
<reference evidence="12" key="1">
    <citation type="submission" date="2018-05" db="EMBL/GenBank/DDBJ databases">
        <title>Draft genome of Mucuna pruriens seed.</title>
        <authorList>
            <person name="Nnadi N.E."/>
            <person name="Vos R."/>
            <person name="Hasami M.H."/>
            <person name="Devisetty U.K."/>
            <person name="Aguiy J.C."/>
        </authorList>
    </citation>
    <scope>NUCLEOTIDE SEQUENCE [LARGE SCALE GENOMIC DNA]</scope>
    <source>
        <strain evidence="12">JCA_2017</strain>
    </source>
</reference>
<feature type="transmembrane region" description="Helical" evidence="10">
    <location>
        <begin position="13"/>
        <end position="40"/>
    </location>
</feature>
<keyword evidence="13" id="KW-1185">Reference proteome</keyword>
<name>A0A371H2C7_MUCPR</name>
<dbReference type="GO" id="GO:0005737">
    <property type="term" value="C:cytoplasm"/>
    <property type="evidence" value="ECO:0007669"/>
    <property type="project" value="TreeGrafter"/>
</dbReference>
<keyword evidence="4 8" id="KW-1133">Transmembrane helix</keyword>
<dbReference type="PROSITE" id="PS51846">
    <property type="entry name" value="CNNM"/>
    <property type="match status" value="1"/>
</dbReference>
<dbReference type="AlphaFoldDB" id="A0A371H2C7"/>
<keyword evidence="2 8" id="KW-0812">Transmembrane</keyword>
<proteinExistence type="predicted"/>
<accession>A0A371H2C7</accession>
<gene>
    <name evidence="12" type="primary">CBSDUF5</name>
    <name evidence="12" type="ORF">CR513_20485</name>
</gene>
<organism evidence="12 13">
    <name type="scientific">Mucuna pruriens</name>
    <name type="common">Velvet bean</name>
    <name type="synonym">Dolichos pruriens</name>
    <dbReference type="NCBI Taxonomy" id="157652"/>
    <lineage>
        <taxon>Eukaryota</taxon>
        <taxon>Viridiplantae</taxon>
        <taxon>Streptophyta</taxon>
        <taxon>Embryophyta</taxon>
        <taxon>Tracheophyta</taxon>
        <taxon>Spermatophyta</taxon>
        <taxon>Magnoliopsida</taxon>
        <taxon>eudicotyledons</taxon>
        <taxon>Gunneridae</taxon>
        <taxon>Pentapetalae</taxon>
        <taxon>rosids</taxon>
        <taxon>fabids</taxon>
        <taxon>Fabales</taxon>
        <taxon>Fabaceae</taxon>
        <taxon>Papilionoideae</taxon>
        <taxon>50 kb inversion clade</taxon>
        <taxon>NPAAA clade</taxon>
        <taxon>indigoferoid/millettioid clade</taxon>
        <taxon>Phaseoleae</taxon>
        <taxon>Mucuna</taxon>
    </lineage>
</organism>
<dbReference type="InterPro" id="IPR045095">
    <property type="entry name" value="ACDP"/>
</dbReference>
<dbReference type="GO" id="GO:0030026">
    <property type="term" value="P:intracellular manganese ion homeostasis"/>
    <property type="evidence" value="ECO:0007669"/>
    <property type="project" value="TreeGrafter"/>
</dbReference>
<dbReference type="OrthoDB" id="5353557at2759"/>
<keyword evidence="5" id="KW-0129">CBS domain</keyword>